<accession>A0A193LDI2</accession>
<gene>
    <name evidence="3" type="ORF">BA177_04295</name>
</gene>
<dbReference type="Proteomes" id="UP000092695">
    <property type="component" value="Chromosome"/>
</dbReference>
<proteinExistence type="predicted"/>
<evidence type="ECO:0000259" key="2">
    <source>
        <dbReference type="Pfam" id="PF11845"/>
    </source>
</evidence>
<feature type="domain" description="Tll0287-like" evidence="2">
    <location>
        <begin position="40"/>
        <end position="200"/>
    </location>
</feature>
<name>A0A193LDI2_9GAMM</name>
<organism evidence="3 4">
    <name type="scientific">Woeseia oceani</name>
    <dbReference type="NCBI Taxonomy" id="1548547"/>
    <lineage>
        <taxon>Bacteria</taxon>
        <taxon>Pseudomonadati</taxon>
        <taxon>Pseudomonadota</taxon>
        <taxon>Gammaproteobacteria</taxon>
        <taxon>Woeseiales</taxon>
        <taxon>Woeseiaceae</taxon>
        <taxon>Woeseia</taxon>
    </lineage>
</organism>
<keyword evidence="1" id="KW-0732">Signal</keyword>
<evidence type="ECO:0000256" key="1">
    <source>
        <dbReference type="SAM" id="SignalP"/>
    </source>
</evidence>
<sequence>MQVERERVVNKFSSDAAAVVLILALAAGLSSAQEPAETVESALTESRVLVKRFADELQTALINAMAEGGPQRAITVCKDIAPEIASRLSRESGAAVGRTSLRLRNPQNLPREWQEPVLQDFDAKAAAGSEALALDHFSAADNSNGARYMKAIPTGGLCLACHGTELAPEVRELLNTQYPHDRATGYTTGEVRGAFSVVWPREEDVKAISE</sequence>
<dbReference type="InterPro" id="IPR021796">
    <property type="entry name" value="Tll0287-like_dom"/>
</dbReference>
<dbReference type="STRING" id="1548547.BA177_04295"/>
<dbReference type="AlphaFoldDB" id="A0A193LDI2"/>
<dbReference type="Pfam" id="PF11845">
    <property type="entry name" value="Tll0287-like"/>
    <property type="match status" value="1"/>
</dbReference>
<feature type="chain" id="PRO_5008260093" description="Tll0287-like domain-containing protein" evidence="1">
    <location>
        <begin position="33"/>
        <end position="210"/>
    </location>
</feature>
<protein>
    <recommendedName>
        <fullName evidence="2">Tll0287-like domain-containing protein</fullName>
    </recommendedName>
</protein>
<feature type="signal peptide" evidence="1">
    <location>
        <begin position="1"/>
        <end position="32"/>
    </location>
</feature>
<dbReference type="KEGG" id="woc:BA177_04295"/>
<reference evidence="3 4" key="1">
    <citation type="submission" date="2016-06" db="EMBL/GenBank/DDBJ databases">
        <title>Complete genome sequence of a deep-branching marine Gamma Proteobacterium Woeseia oceani type strain XK5.</title>
        <authorList>
            <person name="Mu D."/>
            <person name="Du Z."/>
        </authorList>
    </citation>
    <scope>NUCLEOTIDE SEQUENCE [LARGE SCALE GENOMIC DNA]</scope>
    <source>
        <strain evidence="3 4">XK5</strain>
    </source>
</reference>
<dbReference type="EMBL" id="CP016268">
    <property type="protein sequence ID" value="ANO50538.1"/>
    <property type="molecule type" value="Genomic_DNA"/>
</dbReference>
<keyword evidence="4" id="KW-1185">Reference proteome</keyword>
<evidence type="ECO:0000313" key="4">
    <source>
        <dbReference type="Proteomes" id="UP000092695"/>
    </source>
</evidence>
<evidence type="ECO:0000313" key="3">
    <source>
        <dbReference type="EMBL" id="ANO50538.1"/>
    </source>
</evidence>